<reference evidence="1 2" key="1">
    <citation type="journal article" date="2015" name="Genome Announc.">
        <title>Complete Genome Sequences of Nine Phages Capable of Infecting Paenibacillus larvae, the Causative Agent of American Foulbrood Disease in Honeybees.</title>
        <authorList>
            <person name="Tsourkas P.K."/>
            <person name="Yost D.G."/>
            <person name="Krohn A."/>
            <person name="LeBlanc L."/>
            <person name="Zhang A."/>
            <person name="Stamereilers C."/>
            <person name="Amy P.S."/>
        </authorList>
    </citation>
    <scope>NUCLEOTIDE SEQUENCE [LARGE SCALE GENOMIC DNA]</scope>
</reference>
<dbReference type="GeneID" id="26623353"/>
<dbReference type="KEGG" id="vg:26623353"/>
<protein>
    <submittedName>
        <fullName evidence="1">Ankyrin-repeat containing protein</fullName>
    </submittedName>
</protein>
<sequence length="76" mass="8965">MMQKLRIYVNLVLSHFITPRIFRILCPNIILTEGYEYGSFHFLEPSFLHNYTDSTPPALTRQLIFDVFCHLIDVTC</sequence>
<dbReference type="Proteomes" id="UP000201675">
    <property type="component" value="Segment"/>
</dbReference>
<name>A0A0K2CZ87_9CAUD</name>
<dbReference type="RefSeq" id="YP_009196130.1">
    <property type="nucleotide sequence ID" value="NC_028767.1"/>
</dbReference>
<dbReference type="EMBL" id="KT361654">
    <property type="protein sequence ID" value="ALA12732.1"/>
    <property type="molecule type" value="Genomic_DNA"/>
</dbReference>
<gene>
    <name evidence="1" type="ORF">VEGAS_31</name>
</gene>
<accession>A0A0K2CZ87</accession>
<evidence type="ECO:0000313" key="2">
    <source>
        <dbReference type="Proteomes" id="UP000201675"/>
    </source>
</evidence>
<keyword evidence="2" id="KW-1185">Reference proteome</keyword>
<organism evidence="1 2">
    <name type="scientific">Paenibacillus phage Vegas</name>
    <dbReference type="NCBI Taxonomy" id="1636261"/>
    <lineage>
        <taxon>Viruses</taxon>
        <taxon>Duplodnaviria</taxon>
        <taxon>Heunggongvirae</taxon>
        <taxon>Uroviricota</taxon>
        <taxon>Caudoviricetes</taxon>
        <taxon>Gochnauervirinae</taxon>
        <taxon>Vegasvirus</taxon>
        <taxon>Vegasvirus vegas</taxon>
    </lineage>
</organism>
<evidence type="ECO:0000313" key="1">
    <source>
        <dbReference type="EMBL" id="ALA12732.1"/>
    </source>
</evidence>
<proteinExistence type="predicted"/>